<accession>A0A9P0AXA0</accession>
<evidence type="ECO:0000313" key="2">
    <source>
        <dbReference type="Proteomes" id="UP001154078"/>
    </source>
</evidence>
<sequence length="404" mass="46544">MDKTPNNRSLKLSCRRVTKPIDHNESSIVISQLSASTCPTSTPLHQKNSDIDFDESPSYYPCTQEEFENRDVVWDWNSPQAKQKEKKKKKRLILTHSPKLTLRRHSSNNNIKNFEKLKEELKALRNEISVPDNEDCLILSPLEEVEFKTDLNTSAISSLMQDKDNNIVCDSELEDLFNDSADEELFLVSQQLENHIEAKTTTVIRPKVENNEPLNSVKRNLVPQNKILPKRQANETKVAEDSFSSFQGFGDDSFGNFIENESFLNVSNKTTSIQRTRSDVQFNSKQPNVGKVEFQRTQSFELSNIGNNQSNITKTTLEEIERKRKEALAKLEARKRHDSNESLCSPMKCSPEEIEKKRLQALAKLEAKKQQEIIERKRQEALKKLEMNRKKNATSVKNSFTKRL</sequence>
<dbReference type="EMBL" id="OV121133">
    <property type="protein sequence ID" value="CAH0550522.1"/>
    <property type="molecule type" value="Genomic_DNA"/>
</dbReference>
<reference evidence="1" key="1">
    <citation type="submission" date="2021-12" db="EMBL/GenBank/DDBJ databases">
        <authorList>
            <person name="King R."/>
        </authorList>
    </citation>
    <scope>NUCLEOTIDE SEQUENCE</scope>
</reference>
<dbReference type="AlphaFoldDB" id="A0A9P0AXA0"/>
<organism evidence="1 2">
    <name type="scientific">Brassicogethes aeneus</name>
    <name type="common">Rape pollen beetle</name>
    <name type="synonym">Meligethes aeneus</name>
    <dbReference type="NCBI Taxonomy" id="1431903"/>
    <lineage>
        <taxon>Eukaryota</taxon>
        <taxon>Metazoa</taxon>
        <taxon>Ecdysozoa</taxon>
        <taxon>Arthropoda</taxon>
        <taxon>Hexapoda</taxon>
        <taxon>Insecta</taxon>
        <taxon>Pterygota</taxon>
        <taxon>Neoptera</taxon>
        <taxon>Endopterygota</taxon>
        <taxon>Coleoptera</taxon>
        <taxon>Polyphaga</taxon>
        <taxon>Cucujiformia</taxon>
        <taxon>Nitidulidae</taxon>
        <taxon>Meligethinae</taxon>
        <taxon>Brassicogethes</taxon>
    </lineage>
</organism>
<evidence type="ECO:0000313" key="1">
    <source>
        <dbReference type="EMBL" id="CAH0550522.1"/>
    </source>
</evidence>
<gene>
    <name evidence="1" type="ORF">MELIAE_LOCUS3318</name>
</gene>
<dbReference type="OrthoDB" id="2017408at2759"/>
<name>A0A9P0AXA0_BRAAE</name>
<proteinExistence type="predicted"/>
<keyword evidence="2" id="KW-1185">Reference proteome</keyword>
<protein>
    <submittedName>
        <fullName evidence="1">Uncharacterized protein</fullName>
    </submittedName>
</protein>
<dbReference type="Proteomes" id="UP001154078">
    <property type="component" value="Chromosome 2"/>
</dbReference>